<gene>
    <name evidence="1" type="ORF">B1757_02755</name>
</gene>
<proteinExistence type="predicted"/>
<dbReference type="Proteomes" id="UP000234329">
    <property type="component" value="Unassembled WGS sequence"/>
</dbReference>
<dbReference type="EMBL" id="MXAV01000007">
    <property type="protein sequence ID" value="PKY11727.1"/>
    <property type="molecule type" value="Genomic_DNA"/>
</dbReference>
<dbReference type="InParanoid" id="A0A2I1DPC8"/>
<accession>A0A2I1DPC8</accession>
<name>A0A2I1DPC8_9PROT</name>
<comment type="caution">
    <text evidence="1">The sequence shown here is derived from an EMBL/GenBank/DDBJ whole genome shotgun (WGS) entry which is preliminary data.</text>
</comment>
<sequence length="129" mass="14629">MPAWIPQLGKTLYIPSGPKGEHLFVVILGPKLLSSYGQQELYVIVPICSAIPNIEHECPLDPSCHPFLRHDSYADFSNAQIRNKSDLCEYVAKSLWRAGEDVSAAVLNRITESLFKSKRIPRYIKRDFL</sequence>
<evidence type="ECO:0000313" key="1">
    <source>
        <dbReference type="EMBL" id="PKY11727.1"/>
    </source>
</evidence>
<reference evidence="1 2" key="1">
    <citation type="submission" date="2017-03" db="EMBL/GenBank/DDBJ databases">
        <title>Draft genime sequence of the acidophilic sulfur-oxidizing bacterium Acidithiobacillus sp. SH, isolated from seawater.</title>
        <authorList>
            <person name="Sharmin S."/>
            <person name="Tokuhisa M."/>
            <person name="Kanao T."/>
            <person name="Kamimura K."/>
        </authorList>
    </citation>
    <scope>NUCLEOTIDE SEQUENCE [LARGE SCALE GENOMIC DNA]</scope>
    <source>
        <strain evidence="1 2">SH</strain>
    </source>
</reference>
<organism evidence="1 2">
    <name type="scientific">Acidithiobacillus marinus</name>
    <dbReference type="NCBI Taxonomy" id="187490"/>
    <lineage>
        <taxon>Bacteria</taxon>
        <taxon>Pseudomonadati</taxon>
        <taxon>Pseudomonadota</taxon>
        <taxon>Acidithiobacillia</taxon>
        <taxon>Acidithiobacillales</taxon>
        <taxon>Acidithiobacillaceae</taxon>
        <taxon>Acidithiobacillus</taxon>
    </lineage>
</organism>
<evidence type="ECO:0000313" key="2">
    <source>
        <dbReference type="Proteomes" id="UP000234329"/>
    </source>
</evidence>
<dbReference type="AlphaFoldDB" id="A0A2I1DPC8"/>
<protein>
    <submittedName>
        <fullName evidence="1">Uncharacterized protein</fullName>
    </submittedName>
</protein>
<keyword evidence="2" id="KW-1185">Reference proteome</keyword>